<gene>
    <name evidence="1" type="ORF">DSCW_61340</name>
</gene>
<dbReference type="AlphaFoldDB" id="A0A5K7ZPU6"/>
<organism evidence="1 2">
    <name type="scientific">Desulfosarcina widdelii</name>
    <dbReference type="NCBI Taxonomy" id="947919"/>
    <lineage>
        <taxon>Bacteria</taxon>
        <taxon>Pseudomonadati</taxon>
        <taxon>Thermodesulfobacteriota</taxon>
        <taxon>Desulfobacteria</taxon>
        <taxon>Desulfobacterales</taxon>
        <taxon>Desulfosarcinaceae</taxon>
        <taxon>Desulfosarcina</taxon>
    </lineage>
</organism>
<protein>
    <submittedName>
        <fullName evidence="1">Uncharacterized protein</fullName>
    </submittedName>
</protein>
<reference evidence="1 2" key="1">
    <citation type="submission" date="2019-11" db="EMBL/GenBank/DDBJ databases">
        <title>Comparative genomics of hydrocarbon-degrading Desulfosarcina strains.</title>
        <authorList>
            <person name="Watanabe M."/>
            <person name="Kojima H."/>
            <person name="Fukui M."/>
        </authorList>
    </citation>
    <scope>NUCLEOTIDE SEQUENCE [LARGE SCALE GENOMIC DNA]</scope>
    <source>
        <strain evidence="1 2">PP31</strain>
    </source>
</reference>
<name>A0A5K7ZPU6_9BACT</name>
<evidence type="ECO:0000313" key="2">
    <source>
        <dbReference type="Proteomes" id="UP000427769"/>
    </source>
</evidence>
<sequence>MDPTYEKEMPTNRIEELIDVLEKRHARTRAWIAKAQHRCIICQRPVTAFRSSRAELEYSLSSICQSCQDYYIYD</sequence>
<dbReference type="KEGG" id="dwd:DSCW_61340"/>
<accession>A0A5K7ZPU6</accession>
<dbReference type="Proteomes" id="UP000427769">
    <property type="component" value="Chromosome"/>
</dbReference>
<keyword evidence="2" id="KW-1185">Reference proteome</keyword>
<proteinExistence type="predicted"/>
<evidence type="ECO:0000313" key="1">
    <source>
        <dbReference type="EMBL" id="BBO78717.1"/>
    </source>
</evidence>
<dbReference type="RefSeq" id="WP_155307324.1">
    <property type="nucleotide sequence ID" value="NZ_AP021875.1"/>
</dbReference>
<dbReference type="EMBL" id="AP021875">
    <property type="protein sequence ID" value="BBO78717.1"/>
    <property type="molecule type" value="Genomic_DNA"/>
</dbReference>